<name>A0ABU1FUR7_9MICC</name>
<gene>
    <name evidence="1" type="ORF">RH857_08900</name>
</gene>
<dbReference type="EMBL" id="JAVKGT010000021">
    <property type="protein sequence ID" value="MDR5712245.1"/>
    <property type="molecule type" value="Genomic_DNA"/>
</dbReference>
<reference evidence="2" key="1">
    <citation type="submission" date="2023-07" db="EMBL/GenBank/DDBJ databases">
        <title>Description of three actinobacteria isolated from air of manufacturing shop in a pharmaceutical factory.</title>
        <authorList>
            <person name="Zhang D.-F."/>
        </authorList>
    </citation>
    <scope>NUCLEOTIDE SEQUENCE [LARGE SCALE GENOMIC DNA]</scope>
    <source>
        <strain evidence="2">CCTCC AB 207010</strain>
    </source>
</reference>
<keyword evidence="2" id="KW-1185">Reference proteome</keyword>
<proteinExistence type="predicted"/>
<comment type="caution">
    <text evidence="1">The sequence shown here is derived from an EMBL/GenBank/DDBJ whole genome shotgun (WGS) entry which is preliminary data.</text>
</comment>
<organism evidence="1 2">
    <name type="scientific">Nesterenkonia flava</name>
    <dbReference type="NCBI Taxonomy" id="469799"/>
    <lineage>
        <taxon>Bacteria</taxon>
        <taxon>Bacillati</taxon>
        <taxon>Actinomycetota</taxon>
        <taxon>Actinomycetes</taxon>
        <taxon>Micrococcales</taxon>
        <taxon>Micrococcaceae</taxon>
        <taxon>Nesterenkonia</taxon>
    </lineage>
</organism>
<accession>A0ABU1FUR7</accession>
<dbReference type="Proteomes" id="UP001260872">
    <property type="component" value="Unassembled WGS sequence"/>
</dbReference>
<evidence type="ECO:0000313" key="2">
    <source>
        <dbReference type="Proteomes" id="UP001260872"/>
    </source>
</evidence>
<evidence type="ECO:0000313" key="1">
    <source>
        <dbReference type="EMBL" id="MDR5712245.1"/>
    </source>
</evidence>
<sequence length="153" mass="15481">MLASSYARPVVARMLSGISPQMSIRATAAGWTLTAPGRALAVAQSGADLLERVAVTLQRQGTGAGQVTKALAGVSAHRPLELRREAFPASRVGNAERGSPAVSADQVIPAFLGTSLAAALAGDTAPAVVVLESPAGLWSLDVHLEGGFASLKA</sequence>
<dbReference type="RefSeq" id="WP_310537626.1">
    <property type="nucleotide sequence ID" value="NZ_BAAAOC010000086.1"/>
</dbReference>
<protein>
    <submittedName>
        <fullName evidence="1">Uncharacterized protein</fullName>
    </submittedName>
</protein>